<keyword evidence="2 9" id="KW-0378">Hydrolase</keyword>
<protein>
    <recommendedName>
        <fullName evidence="7">DNA 3'-5' helicase</fullName>
        <ecNumber evidence="7">5.6.2.4</ecNumber>
    </recommendedName>
</protein>
<dbReference type="PANTHER" id="PTHR11070">
    <property type="entry name" value="UVRD / RECB / PCRA DNA HELICASE FAMILY MEMBER"/>
    <property type="match status" value="1"/>
</dbReference>
<dbReference type="AlphaFoldDB" id="G0VDB9"/>
<reference key="2">
    <citation type="submission" date="2011-08" db="EMBL/GenBank/DDBJ databases">
        <title>Genome sequence of Naumovozyma castellii.</title>
        <authorList>
            <person name="Gordon J.L."/>
            <person name="Armisen D."/>
            <person name="Proux-Wera E."/>
            <person name="OhEigeartaigh S.S."/>
            <person name="Byrne K.P."/>
            <person name="Wolfe K.H."/>
        </authorList>
    </citation>
    <scope>NUCLEOTIDE SEQUENCE</scope>
    <source>
        <strain>Type strain:CBS 4309</strain>
    </source>
</reference>
<feature type="domain" description="UvrD-like helicase ATP-binding" evidence="10">
    <location>
        <begin position="7"/>
        <end position="302"/>
    </location>
</feature>
<dbReference type="InterPro" id="IPR000212">
    <property type="entry name" value="DNA_helicase_UvrD/REP"/>
</dbReference>
<dbReference type="GeneID" id="96903062"/>
<dbReference type="Proteomes" id="UP000001640">
    <property type="component" value="Chromosome 3"/>
</dbReference>
<dbReference type="Gene3D" id="3.40.50.300">
    <property type="entry name" value="P-loop containing nucleotide triphosphate hydrolases"/>
    <property type="match status" value="2"/>
</dbReference>
<evidence type="ECO:0000313" key="13">
    <source>
        <dbReference type="Proteomes" id="UP000001640"/>
    </source>
</evidence>
<dbReference type="OMA" id="ENGWRGL"/>
<dbReference type="EMBL" id="HE576754">
    <property type="protein sequence ID" value="CCC69481.1"/>
    <property type="molecule type" value="Genomic_DNA"/>
</dbReference>
<keyword evidence="13" id="KW-1185">Reference proteome</keyword>
<evidence type="ECO:0000256" key="4">
    <source>
        <dbReference type="ARBA" id="ARBA00022840"/>
    </source>
</evidence>
<dbReference type="GO" id="GO:0000725">
    <property type="term" value="P:recombinational repair"/>
    <property type="evidence" value="ECO:0007669"/>
    <property type="project" value="TreeGrafter"/>
</dbReference>
<dbReference type="PROSITE" id="PS51217">
    <property type="entry name" value="UVRD_HELICASE_CTER"/>
    <property type="match status" value="1"/>
</dbReference>
<dbReference type="Pfam" id="PF00580">
    <property type="entry name" value="UvrD-helicase"/>
    <property type="match status" value="1"/>
</dbReference>
<name>G0VDB9_NAUCA</name>
<keyword evidence="1 9" id="KW-0547">Nucleotide-binding</keyword>
<dbReference type="GO" id="GO:0005634">
    <property type="term" value="C:nucleus"/>
    <property type="evidence" value="ECO:0007669"/>
    <property type="project" value="TreeGrafter"/>
</dbReference>
<sequence length="730" mass="83212">MENYKLTPSQWKVIDFPYNASSTLKIIAGPGSGKTLTLLHKIHYLIQSGQLRPNEVLVLSLTNKAVDNIIDNLLSIFELNNVEEHPPAILKELVEQIGVYTIHGLANRVVVENEGLITIIEENGWRGLLKLLPTDFWQNRRLNSNGLTRELQAALNEFKSKNAISKNNKSTKKQDEVIEKLVTIMNNGKVLTNDDLILRATEYLSRIATPSTIENEISEESFTQALKSKYKVILIDEYQDLYPSLLPIIQKVSSEKQLIMFGDTNQSIYGFLGDNSEVITALDKLHLTNSQTLHLYDNFRCTPEIINSANRILSNHHQGHSTAEDLVLKKPSGVAPQIHEFVDPLDELEFLVDNITQSVCSSAKFSDIAILSRTNKHIQTISEHLTSYGIPFEKLTVQPDWLSDTRIQFIIDLLKVALLSFKGEHAEDRMEKLEYKWQSDFNVIVTLSAIKGIGNKSIQMLYSACNARKCSLWEYISCVSKEEWPSTVSNKKKVENYTSLLKPLIKDGKICDLDEPSILLKEIVSIINDLDYDPLKFQTTKDMEIFKKNLGEMFKIMKLSKSNQPQDHPIFVEWFLETYFDQSLIFHRAKLESELDDGSLGSVKLSTIHSSKGLEFPIVYLAGGPMGLSYPIEDKSLYVGMTRARNLLYLLNTKHGRLGEPTNKSMSPLLNNEPFWNYYNLDMKRIHANPSRLFNSNIIRYNKIGGKFGLGKRTFMTYLRPTFKLCKYLL</sequence>
<evidence type="ECO:0000256" key="3">
    <source>
        <dbReference type="ARBA" id="ARBA00022806"/>
    </source>
</evidence>
<dbReference type="SUPFAM" id="SSF52540">
    <property type="entry name" value="P-loop containing nucleoside triphosphate hydrolases"/>
    <property type="match status" value="1"/>
</dbReference>
<evidence type="ECO:0000256" key="8">
    <source>
        <dbReference type="ARBA" id="ARBA00048988"/>
    </source>
</evidence>
<dbReference type="InterPro" id="IPR027417">
    <property type="entry name" value="P-loop_NTPase"/>
</dbReference>
<evidence type="ECO:0000256" key="6">
    <source>
        <dbReference type="ARBA" id="ARBA00034617"/>
    </source>
</evidence>
<gene>
    <name evidence="12" type="primary">NCAS0C04910</name>
    <name evidence="12" type="ordered locus">NCAS_0C04910</name>
</gene>
<dbReference type="eggNOG" id="KOG2108">
    <property type="taxonomic scope" value="Eukaryota"/>
</dbReference>
<comment type="catalytic activity">
    <reaction evidence="6">
        <text>Couples ATP hydrolysis with the unwinding of duplex DNA by translocating in the 3'-5' direction.</text>
        <dbReference type="EC" id="5.6.2.4"/>
    </reaction>
</comment>
<evidence type="ECO:0000256" key="7">
    <source>
        <dbReference type="ARBA" id="ARBA00034808"/>
    </source>
</evidence>
<dbReference type="EC" id="5.6.2.4" evidence="7"/>
<evidence type="ECO:0000256" key="5">
    <source>
        <dbReference type="ARBA" id="ARBA00023235"/>
    </source>
</evidence>
<dbReference type="InterPro" id="IPR014017">
    <property type="entry name" value="DNA_helicase_UvrD-like_C"/>
</dbReference>
<dbReference type="GO" id="GO:0016787">
    <property type="term" value="F:hydrolase activity"/>
    <property type="evidence" value="ECO:0007669"/>
    <property type="project" value="UniProtKB-UniRule"/>
</dbReference>
<dbReference type="FunCoup" id="G0VDB9">
    <property type="interactions" value="25"/>
</dbReference>
<dbReference type="InParanoid" id="G0VDB9"/>
<dbReference type="Gene3D" id="1.10.486.10">
    <property type="entry name" value="PCRA, domain 4"/>
    <property type="match status" value="1"/>
</dbReference>
<dbReference type="KEGG" id="ncs:NCAS_0C04910"/>
<evidence type="ECO:0000256" key="2">
    <source>
        <dbReference type="ARBA" id="ARBA00022801"/>
    </source>
</evidence>
<keyword evidence="4 9" id="KW-0067">ATP-binding</keyword>
<dbReference type="Pfam" id="PF13361">
    <property type="entry name" value="UvrD_C"/>
    <property type="match status" value="1"/>
</dbReference>
<dbReference type="GO" id="GO:0032042">
    <property type="term" value="P:mitochondrial DNA metabolic process"/>
    <property type="evidence" value="ECO:0007669"/>
    <property type="project" value="EnsemblFungi"/>
</dbReference>
<dbReference type="GO" id="GO:0005759">
    <property type="term" value="C:mitochondrial matrix"/>
    <property type="evidence" value="ECO:0007669"/>
    <property type="project" value="EnsemblFungi"/>
</dbReference>
<accession>G0VDB9</accession>
<reference evidence="12 13" key="1">
    <citation type="journal article" date="2011" name="Proc. Natl. Acad. Sci. U.S.A.">
        <title>Evolutionary erosion of yeast sex chromosomes by mating-type switching accidents.</title>
        <authorList>
            <person name="Gordon J.L."/>
            <person name="Armisen D."/>
            <person name="Proux-Wera E."/>
            <person name="Oheigeartaigh S.S."/>
            <person name="Byrne K.P."/>
            <person name="Wolfe K.H."/>
        </authorList>
    </citation>
    <scope>NUCLEOTIDE SEQUENCE [LARGE SCALE GENOMIC DNA]</scope>
    <source>
        <strain evidence="13">ATCC 76901 / BCRC 22586 / CBS 4309 / NBRC 1992 / NRRL Y-12630</strain>
    </source>
</reference>
<dbReference type="HOGENOM" id="CLU_004585_7_0_1"/>
<dbReference type="STRING" id="1064592.G0VDB9"/>
<dbReference type="RefSeq" id="XP_003675845.1">
    <property type="nucleotide sequence ID" value="XM_003675797.1"/>
</dbReference>
<keyword evidence="3 9" id="KW-0347">Helicase</keyword>
<dbReference type="OrthoDB" id="1470711at2759"/>
<evidence type="ECO:0000256" key="1">
    <source>
        <dbReference type="ARBA" id="ARBA00022741"/>
    </source>
</evidence>
<evidence type="ECO:0000259" key="11">
    <source>
        <dbReference type="PROSITE" id="PS51217"/>
    </source>
</evidence>
<dbReference type="GO" id="GO:0003677">
    <property type="term" value="F:DNA binding"/>
    <property type="evidence" value="ECO:0007669"/>
    <property type="project" value="InterPro"/>
</dbReference>
<proteinExistence type="predicted"/>
<feature type="binding site" evidence="9">
    <location>
        <begin position="28"/>
        <end position="35"/>
    </location>
    <ligand>
        <name>ATP</name>
        <dbReference type="ChEBI" id="CHEBI:30616"/>
    </ligand>
</feature>
<evidence type="ECO:0000256" key="9">
    <source>
        <dbReference type="PROSITE-ProRule" id="PRU00560"/>
    </source>
</evidence>
<dbReference type="PROSITE" id="PS51198">
    <property type="entry name" value="UVRD_HELICASE_ATP_BIND"/>
    <property type="match status" value="1"/>
</dbReference>
<dbReference type="InterPro" id="IPR014016">
    <property type="entry name" value="UvrD-like_ATP-bd"/>
</dbReference>
<keyword evidence="5" id="KW-0413">Isomerase</keyword>
<evidence type="ECO:0000313" key="12">
    <source>
        <dbReference type="EMBL" id="CCC69481.1"/>
    </source>
</evidence>
<comment type="catalytic activity">
    <reaction evidence="8">
        <text>ATP + H2O = ADP + phosphate + H(+)</text>
        <dbReference type="Rhea" id="RHEA:13065"/>
        <dbReference type="ChEBI" id="CHEBI:15377"/>
        <dbReference type="ChEBI" id="CHEBI:15378"/>
        <dbReference type="ChEBI" id="CHEBI:30616"/>
        <dbReference type="ChEBI" id="CHEBI:43474"/>
        <dbReference type="ChEBI" id="CHEBI:456216"/>
        <dbReference type="EC" id="5.6.2.4"/>
    </reaction>
</comment>
<dbReference type="CDD" id="cd17932">
    <property type="entry name" value="DEXQc_UvrD"/>
    <property type="match status" value="1"/>
</dbReference>
<dbReference type="PANTHER" id="PTHR11070:SF46">
    <property type="entry name" value="ATP-DEPENDENT DNA HELICASE HMI1, MITOCHONDRIAL"/>
    <property type="match status" value="1"/>
</dbReference>
<feature type="domain" description="UvrD-like helicase C-terminal" evidence="11">
    <location>
        <begin position="303"/>
        <end position="613"/>
    </location>
</feature>
<dbReference type="GO" id="GO:0005524">
    <property type="term" value="F:ATP binding"/>
    <property type="evidence" value="ECO:0007669"/>
    <property type="project" value="UniProtKB-UniRule"/>
</dbReference>
<evidence type="ECO:0000259" key="10">
    <source>
        <dbReference type="PROSITE" id="PS51198"/>
    </source>
</evidence>
<organism evidence="12 13">
    <name type="scientific">Naumovozyma castellii</name>
    <name type="common">Yeast</name>
    <name type="synonym">Saccharomyces castellii</name>
    <dbReference type="NCBI Taxonomy" id="27288"/>
    <lineage>
        <taxon>Eukaryota</taxon>
        <taxon>Fungi</taxon>
        <taxon>Dikarya</taxon>
        <taxon>Ascomycota</taxon>
        <taxon>Saccharomycotina</taxon>
        <taxon>Saccharomycetes</taxon>
        <taxon>Saccharomycetales</taxon>
        <taxon>Saccharomycetaceae</taxon>
        <taxon>Naumovozyma</taxon>
    </lineage>
</organism>
<dbReference type="GO" id="GO:0043138">
    <property type="term" value="F:3'-5' DNA helicase activity"/>
    <property type="evidence" value="ECO:0007669"/>
    <property type="project" value="UniProtKB-EC"/>
</dbReference>